<keyword evidence="3" id="KW-1185">Reference proteome</keyword>
<gene>
    <name evidence="2" type="ORF">GCM10025862_02020</name>
</gene>
<dbReference type="PANTHER" id="PTHR43245">
    <property type="entry name" value="BIFUNCTIONAL POLYMYXIN RESISTANCE PROTEIN ARNA"/>
    <property type="match status" value="1"/>
</dbReference>
<dbReference type="InterPro" id="IPR036291">
    <property type="entry name" value="NAD(P)-bd_dom_sf"/>
</dbReference>
<dbReference type="PANTHER" id="PTHR43245:SF52">
    <property type="entry name" value="NAD-DEPENDENT EPIMERASE_DEHYDRATASE"/>
    <property type="match status" value="1"/>
</dbReference>
<dbReference type="RefSeq" id="WP_241443738.1">
    <property type="nucleotide sequence ID" value="NZ_BSUJ01000001.1"/>
</dbReference>
<dbReference type="SUPFAM" id="SSF51735">
    <property type="entry name" value="NAD(P)-binding Rossmann-fold domains"/>
    <property type="match status" value="1"/>
</dbReference>
<evidence type="ECO:0000313" key="2">
    <source>
        <dbReference type="EMBL" id="GMA18181.1"/>
    </source>
</evidence>
<protein>
    <recommendedName>
        <fullName evidence="1">NAD-dependent epimerase/dehydratase domain-containing protein</fullName>
    </recommendedName>
</protein>
<proteinExistence type="predicted"/>
<evidence type="ECO:0000313" key="3">
    <source>
        <dbReference type="Proteomes" id="UP001157109"/>
    </source>
</evidence>
<dbReference type="InterPro" id="IPR001509">
    <property type="entry name" value="Epimerase_deHydtase"/>
</dbReference>
<feature type="domain" description="NAD-dependent epimerase/dehydratase" evidence="1">
    <location>
        <begin position="5"/>
        <end position="181"/>
    </location>
</feature>
<evidence type="ECO:0000259" key="1">
    <source>
        <dbReference type="Pfam" id="PF01370"/>
    </source>
</evidence>
<sequence length="355" mass="37724">MANVVLVTGVSRLLGGLVARELARREDVGRVIGIDVVPPRRDLSPMEFVRADIRNPVIAKIVDRYGVDTVVHAGVIATPVAAGGRSSQKEINVIGTMQLLAACQKSETVQRLVVKSTGAIYGAAAADPAAFVETHAPTRHPEVGFARDSIEVEGYVRGLARRRPDLEVSVLRLANVVGPTISTALTDYFSLPVLPVPLGYDGRLQFLHEQDAVASIVHAAVGDRAQIVGVTNVAGDGVITVAQAGRFVRRPLLPVPLGSEGLWVRGYHLSGMAELHSGTFKQLAYGRVLDTDRMRTVLGFEPRWTTREAFRSFAATAGLTLPGVDLAGSGLRRLRTTTSAMGLGSDVTTTPGGRG</sequence>
<dbReference type="Pfam" id="PF01370">
    <property type="entry name" value="Epimerase"/>
    <property type="match status" value="1"/>
</dbReference>
<dbReference type="Proteomes" id="UP001157109">
    <property type="component" value="Unassembled WGS sequence"/>
</dbReference>
<dbReference type="EMBL" id="BSUJ01000001">
    <property type="protein sequence ID" value="GMA18181.1"/>
    <property type="molecule type" value="Genomic_DNA"/>
</dbReference>
<dbReference type="InterPro" id="IPR050177">
    <property type="entry name" value="Lipid_A_modif_metabolic_enz"/>
</dbReference>
<organism evidence="2 3">
    <name type="scientific">Arsenicicoccus piscis</name>
    <dbReference type="NCBI Taxonomy" id="673954"/>
    <lineage>
        <taxon>Bacteria</taxon>
        <taxon>Bacillati</taxon>
        <taxon>Actinomycetota</taxon>
        <taxon>Actinomycetes</taxon>
        <taxon>Micrococcales</taxon>
        <taxon>Intrasporangiaceae</taxon>
        <taxon>Arsenicicoccus</taxon>
    </lineage>
</organism>
<accession>A0ABQ6HI17</accession>
<name>A0ABQ6HI17_9MICO</name>
<reference evidence="3" key="1">
    <citation type="journal article" date="2019" name="Int. J. Syst. Evol. Microbiol.">
        <title>The Global Catalogue of Microorganisms (GCM) 10K type strain sequencing project: providing services to taxonomists for standard genome sequencing and annotation.</title>
        <authorList>
            <consortium name="The Broad Institute Genomics Platform"/>
            <consortium name="The Broad Institute Genome Sequencing Center for Infectious Disease"/>
            <person name="Wu L."/>
            <person name="Ma J."/>
        </authorList>
    </citation>
    <scope>NUCLEOTIDE SEQUENCE [LARGE SCALE GENOMIC DNA]</scope>
    <source>
        <strain evidence="3">NBRC 105830</strain>
    </source>
</reference>
<dbReference type="Gene3D" id="3.40.50.720">
    <property type="entry name" value="NAD(P)-binding Rossmann-like Domain"/>
    <property type="match status" value="1"/>
</dbReference>
<comment type="caution">
    <text evidence="2">The sequence shown here is derived from an EMBL/GenBank/DDBJ whole genome shotgun (WGS) entry which is preliminary data.</text>
</comment>